<dbReference type="EMBL" id="CP002198">
    <property type="protein sequence ID" value="ADN13591.1"/>
    <property type="molecule type" value="Genomic_DNA"/>
</dbReference>
<dbReference type="InterPro" id="IPR003723">
    <property type="entry name" value="Precorrin-6x_reduct"/>
</dbReference>
<dbReference type="NCBIfam" id="NF005970">
    <property type="entry name" value="PRK08057.1-4"/>
    <property type="match status" value="1"/>
</dbReference>
<dbReference type="eggNOG" id="COG2099">
    <property type="taxonomic scope" value="Bacteria"/>
</dbReference>
<evidence type="ECO:0000313" key="5">
    <source>
        <dbReference type="Proteomes" id="UP000008206"/>
    </source>
</evidence>
<dbReference type="GO" id="GO:0009236">
    <property type="term" value="P:cobalamin biosynthetic process"/>
    <property type="evidence" value="ECO:0007669"/>
    <property type="project" value="UniProtKB-UniPathway"/>
</dbReference>
<comment type="pathway">
    <text evidence="1">Cofactor biosynthesis; adenosylcobalamin biosynthesis.</text>
</comment>
<dbReference type="Pfam" id="PF02571">
    <property type="entry name" value="CbiJ"/>
    <property type="match status" value="1"/>
</dbReference>
<dbReference type="KEGG" id="cyj:Cyan7822_1600"/>
<dbReference type="NCBIfam" id="TIGR00715">
    <property type="entry name" value="precor6x_red"/>
    <property type="match status" value="1"/>
</dbReference>
<evidence type="ECO:0000256" key="1">
    <source>
        <dbReference type="ARBA" id="ARBA00004953"/>
    </source>
</evidence>
<keyword evidence="2" id="KW-0169">Cobalamin biosynthesis</keyword>
<dbReference type="AlphaFoldDB" id="E0U6E8"/>
<sequence>MGRIWLIGGTQESRQIASALAYSKLPCTVTVTTATAVNLYPQISGLKVYIGQLTPENLSNFLSQEKIMAIVDASHPYAVQVSQMAIATATDRNIPYLRYERPALISSLFEGKVLELESFDRLLSGEYLLKQRVLLTVGYKVLPLFKFWQTRSTLFARILPVVNSIEAAIAAGFTSDRLIALRPPIQAELEAALWRHWGITLVVTKASGKAGGEDIKRLVAAQLNIPLIVITRPQLVYPKLTSDLSEVITFCRQLLQGN</sequence>
<evidence type="ECO:0000313" key="4">
    <source>
        <dbReference type="EMBL" id="ADN13591.1"/>
    </source>
</evidence>
<dbReference type="UniPathway" id="UPA00148"/>
<evidence type="ECO:0000256" key="2">
    <source>
        <dbReference type="ARBA" id="ARBA00022573"/>
    </source>
</evidence>
<keyword evidence="5" id="KW-1185">Reference proteome</keyword>
<dbReference type="RefSeq" id="WP_013321698.1">
    <property type="nucleotide sequence ID" value="NC_014501.1"/>
</dbReference>
<dbReference type="GO" id="GO:0016994">
    <property type="term" value="F:precorrin-6A reductase activity"/>
    <property type="evidence" value="ECO:0007669"/>
    <property type="project" value="InterPro"/>
</dbReference>
<dbReference type="STRING" id="497965.Cyan7822_1600"/>
<dbReference type="PANTHER" id="PTHR36925">
    <property type="entry name" value="COBALT-PRECORRIN-6A REDUCTASE"/>
    <property type="match status" value="1"/>
</dbReference>
<dbReference type="OrthoDB" id="9780707at2"/>
<protein>
    <submittedName>
        <fullName evidence="4">Precorrin-6x reductase</fullName>
    </submittedName>
</protein>
<organism evidence="4 5">
    <name type="scientific">Gloeothece verrucosa (strain PCC 7822)</name>
    <name type="common">Cyanothece sp. (strain PCC 7822)</name>
    <dbReference type="NCBI Taxonomy" id="497965"/>
    <lineage>
        <taxon>Bacteria</taxon>
        <taxon>Bacillati</taxon>
        <taxon>Cyanobacteriota</taxon>
        <taxon>Cyanophyceae</taxon>
        <taxon>Oscillatoriophycideae</taxon>
        <taxon>Chroococcales</taxon>
        <taxon>Aphanothecaceae</taxon>
        <taxon>Gloeothece</taxon>
        <taxon>Gloeothece verrucosa</taxon>
    </lineage>
</organism>
<gene>
    <name evidence="4" type="ordered locus">Cyan7822_1600</name>
</gene>
<accession>E0U6E8</accession>
<reference evidence="5" key="1">
    <citation type="journal article" date="2011" name="MBio">
        <title>Novel metabolic attributes of the genus Cyanothece, comprising a group of unicellular nitrogen-fixing Cyanobacteria.</title>
        <authorList>
            <person name="Bandyopadhyay A."/>
            <person name="Elvitigala T."/>
            <person name="Welsh E."/>
            <person name="Stockel J."/>
            <person name="Liberton M."/>
            <person name="Min H."/>
            <person name="Sherman L.A."/>
            <person name="Pakrasi H.B."/>
        </authorList>
    </citation>
    <scope>NUCLEOTIDE SEQUENCE [LARGE SCALE GENOMIC DNA]</scope>
    <source>
        <strain evidence="5">PCC 7822</strain>
    </source>
</reference>
<dbReference type="PANTHER" id="PTHR36925:SF1">
    <property type="entry name" value="COBALT-PRECORRIN-6A REDUCTASE"/>
    <property type="match status" value="1"/>
</dbReference>
<evidence type="ECO:0000256" key="3">
    <source>
        <dbReference type="ARBA" id="ARBA00023002"/>
    </source>
</evidence>
<keyword evidence="3" id="KW-0560">Oxidoreductase</keyword>
<proteinExistence type="predicted"/>
<dbReference type="Proteomes" id="UP000008206">
    <property type="component" value="Chromosome"/>
</dbReference>
<name>E0U6E8_GLOV7</name>
<dbReference type="HOGENOM" id="CLU_068627_0_1_3"/>
<dbReference type="PROSITE" id="PS51014">
    <property type="entry name" value="COBK_CBIJ"/>
    <property type="match status" value="1"/>
</dbReference>